<feature type="domain" description="Response regulatory" evidence="2">
    <location>
        <begin position="60"/>
        <end position="92"/>
    </location>
</feature>
<dbReference type="EMBL" id="LDXT01000096">
    <property type="protein sequence ID" value="KRT53591.1"/>
    <property type="molecule type" value="Genomic_DNA"/>
</dbReference>
<dbReference type="PROSITE" id="PS50110">
    <property type="entry name" value="RESPONSE_REGULATORY"/>
    <property type="match status" value="1"/>
</dbReference>
<evidence type="ECO:0000259" key="2">
    <source>
        <dbReference type="PROSITE" id="PS50110"/>
    </source>
</evidence>
<accession>A0A0T5ZAK6</accession>
<comment type="caution">
    <text evidence="4">The sequence shown here is derived from an EMBL/GenBank/DDBJ whole genome shotgun (WGS) entry which is preliminary data.</text>
</comment>
<gene>
    <name evidence="3" type="ORF">Ga0074115_10625</name>
    <name evidence="4" type="ORF">Ga0076813_155415</name>
</gene>
<name>A0A0T5ZAK6_9GAMM</name>
<proteinExistence type="predicted"/>
<dbReference type="InterPro" id="IPR001789">
    <property type="entry name" value="Sig_transdc_resp-reg_receiver"/>
</dbReference>
<dbReference type="RefSeq" id="WP_057955221.1">
    <property type="nucleotide sequence ID" value="NZ_KQ556872.1"/>
</dbReference>
<evidence type="ECO:0000313" key="6">
    <source>
        <dbReference type="Proteomes" id="UP000051634"/>
    </source>
</evidence>
<comment type="caution">
    <text evidence="1">Lacks conserved residue(s) required for the propagation of feature annotation.</text>
</comment>
<evidence type="ECO:0000313" key="4">
    <source>
        <dbReference type="EMBL" id="KRT59557.1"/>
    </source>
</evidence>
<protein>
    <recommendedName>
        <fullName evidence="2">Response regulatory domain-containing protein</fullName>
    </recommendedName>
</protein>
<dbReference type="AlphaFoldDB" id="A0A0T5ZAK6"/>
<organism evidence="4 5">
    <name type="scientific">endosymbiont of Ridgeia piscesae</name>
    <dbReference type="NCBI Taxonomy" id="54398"/>
    <lineage>
        <taxon>Bacteria</taxon>
        <taxon>Pseudomonadati</taxon>
        <taxon>Pseudomonadota</taxon>
        <taxon>Gammaproteobacteria</taxon>
        <taxon>sulfur-oxidizing symbionts</taxon>
    </lineage>
</organism>
<dbReference type="Proteomes" id="UP000051276">
    <property type="component" value="Unassembled WGS sequence"/>
</dbReference>
<sequence>MLIKTKGGLQRCLLFVLSRVVLVSIGSIAAQGAASWFSLDLANAETRSPPRQIADLYYEKIVVVEDNITTWLVARGMLAQFGINIDLAANGE</sequence>
<dbReference type="Proteomes" id="UP000051634">
    <property type="component" value="Unassembled WGS sequence"/>
</dbReference>
<evidence type="ECO:0000313" key="3">
    <source>
        <dbReference type="EMBL" id="KRT53591.1"/>
    </source>
</evidence>
<dbReference type="GO" id="GO:0000160">
    <property type="term" value="P:phosphorelay signal transduction system"/>
    <property type="evidence" value="ECO:0007669"/>
    <property type="project" value="InterPro"/>
</dbReference>
<keyword evidence="6" id="KW-1185">Reference proteome</keyword>
<evidence type="ECO:0000256" key="1">
    <source>
        <dbReference type="PROSITE-ProRule" id="PRU00169"/>
    </source>
</evidence>
<dbReference type="EMBL" id="LMXI01000140">
    <property type="protein sequence ID" value="KRT59557.1"/>
    <property type="molecule type" value="Genomic_DNA"/>
</dbReference>
<evidence type="ECO:0000313" key="5">
    <source>
        <dbReference type="Proteomes" id="UP000051276"/>
    </source>
</evidence>
<reference evidence="5 6" key="1">
    <citation type="submission" date="2015-11" db="EMBL/GenBank/DDBJ databases">
        <title>The genome of Candidatus Endoriftia persephone in Ridgeia piscesae and population structure of the North Eastern Pacific vestimentiferan symbionts.</title>
        <authorList>
            <person name="Perez M."/>
            <person name="Juniper K.S."/>
        </authorList>
    </citation>
    <scope>NUCLEOTIDE SEQUENCE [LARGE SCALE GENOMIC DNA]</scope>
    <source>
        <strain evidence="4">Ind10</strain>
        <strain evidence="3">Ind11</strain>
    </source>
</reference>